<evidence type="ECO:0000256" key="7">
    <source>
        <dbReference type="ARBA" id="ARBA00022679"/>
    </source>
</evidence>
<proteinExistence type="inferred from homology"/>
<dbReference type="InterPro" id="IPR022631">
    <property type="entry name" value="ADOMET_SYNTHASE_CS"/>
</dbReference>
<evidence type="ECO:0000256" key="6">
    <source>
        <dbReference type="ARBA" id="ARBA00022563"/>
    </source>
</evidence>
<organism evidence="14 15">
    <name type="scientific">Streblomastix strix</name>
    <dbReference type="NCBI Taxonomy" id="222440"/>
    <lineage>
        <taxon>Eukaryota</taxon>
        <taxon>Metamonada</taxon>
        <taxon>Preaxostyla</taxon>
        <taxon>Oxymonadida</taxon>
        <taxon>Streblomastigidae</taxon>
        <taxon>Streblomastix</taxon>
    </lineage>
</organism>
<evidence type="ECO:0000313" key="15">
    <source>
        <dbReference type="Proteomes" id="UP000324800"/>
    </source>
</evidence>
<evidence type="ECO:0000259" key="13">
    <source>
        <dbReference type="Pfam" id="PF02773"/>
    </source>
</evidence>
<evidence type="ECO:0000256" key="3">
    <source>
        <dbReference type="ARBA" id="ARBA00005224"/>
    </source>
</evidence>
<keyword evidence="11" id="KW-0460">Magnesium</keyword>
<dbReference type="InterPro" id="IPR002133">
    <property type="entry name" value="S-AdoMet_synthetase"/>
</dbReference>
<dbReference type="PANTHER" id="PTHR11964">
    <property type="entry name" value="S-ADENOSYLMETHIONINE SYNTHETASE"/>
    <property type="match status" value="1"/>
</dbReference>
<keyword evidence="6" id="KW-0554">One-carbon metabolism</keyword>
<keyword evidence="8" id="KW-0479">Metal-binding</keyword>
<dbReference type="Gene3D" id="3.30.300.10">
    <property type="match status" value="1"/>
</dbReference>
<dbReference type="InterPro" id="IPR022630">
    <property type="entry name" value="S-AdoMet_synt_C"/>
</dbReference>
<dbReference type="AlphaFoldDB" id="A0A5J4U3D7"/>
<keyword evidence="9" id="KW-0547">Nucleotide-binding</keyword>
<feature type="non-terminal residue" evidence="14">
    <location>
        <position position="1"/>
    </location>
</feature>
<evidence type="ECO:0000256" key="10">
    <source>
        <dbReference type="ARBA" id="ARBA00022840"/>
    </source>
</evidence>
<dbReference type="SUPFAM" id="SSF55973">
    <property type="entry name" value="S-adenosylmethionine synthetase"/>
    <property type="match status" value="1"/>
</dbReference>
<feature type="domain" description="S-adenosylmethionine synthetase C-terminal" evidence="13">
    <location>
        <begin position="1"/>
        <end position="137"/>
    </location>
</feature>
<dbReference type="Pfam" id="PF02773">
    <property type="entry name" value="S-AdoMet_synt_C"/>
    <property type="match status" value="1"/>
</dbReference>
<evidence type="ECO:0000256" key="2">
    <source>
        <dbReference type="ARBA" id="ARBA00001958"/>
    </source>
</evidence>
<evidence type="ECO:0000256" key="9">
    <source>
        <dbReference type="ARBA" id="ARBA00022741"/>
    </source>
</evidence>
<evidence type="ECO:0000256" key="5">
    <source>
        <dbReference type="ARBA" id="ARBA00012828"/>
    </source>
</evidence>
<dbReference type="Proteomes" id="UP000324800">
    <property type="component" value="Unassembled WGS sequence"/>
</dbReference>
<evidence type="ECO:0000256" key="8">
    <source>
        <dbReference type="ARBA" id="ARBA00022723"/>
    </source>
</evidence>
<keyword evidence="12" id="KW-0630">Potassium</keyword>
<accession>A0A5J4U3D7</accession>
<dbReference type="OrthoDB" id="5852090at2759"/>
<comment type="cofactor">
    <cofactor evidence="2">
        <name>K(+)</name>
        <dbReference type="ChEBI" id="CHEBI:29103"/>
    </cofactor>
</comment>
<dbReference type="GO" id="GO:0046872">
    <property type="term" value="F:metal ion binding"/>
    <property type="evidence" value="ECO:0007669"/>
    <property type="project" value="UniProtKB-KW"/>
</dbReference>
<reference evidence="14 15" key="1">
    <citation type="submission" date="2019-03" db="EMBL/GenBank/DDBJ databases">
        <title>Single cell metagenomics reveals metabolic interactions within the superorganism composed of flagellate Streblomastix strix and complex community of Bacteroidetes bacteria on its surface.</title>
        <authorList>
            <person name="Treitli S.C."/>
            <person name="Kolisko M."/>
            <person name="Husnik F."/>
            <person name="Keeling P."/>
            <person name="Hampl V."/>
        </authorList>
    </citation>
    <scope>NUCLEOTIDE SEQUENCE [LARGE SCALE GENOMIC DNA]</scope>
    <source>
        <strain evidence="14">ST1C</strain>
    </source>
</reference>
<dbReference type="FunFam" id="3.30.300.10:FF:000004">
    <property type="entry name" value="S-adenosylmethionine synthase"/>
    <property type="match status" value="1"/>
</dbReference>
<name>A0A5J4U3D7_9EUKA</name>
<dbReference type="InterPro" id="IPR022636">
    <property type="entry name" value="S-AdoMet_synthetase_sfam"/>
</dbReference>
<keyword evidence="10" id="KW-0067">ATP-binding</keyword>
<evidence type="ECO:0000256" key="1">
    <source>
        <dbReference type="ARBA" id="ARBA00001946"/>
    </source>
</evidence>
<evidence type="ECO:0000256" key="4">
    <source>
        <dbReference type="ARBA" id="ARBA00009685"/>
    </source>
</evidence>
<keyword evidence="7 14" id="KW-0808">Transferase</keyword>
<sequence length="158" mass="17347">GPKADSGLTGRKIMVDTYGGWCGHGGGAFSGKDWTKVDRSGAYAARWIAKSVVAQGLAKRILIQLSYVIGVSQPTSFFIDDFDTGIYSKSDLELIVRGNFDMRPGAIAQQLDLKRPRFAKTAAYGHFGRNDPDFTWETPKPLDLKFAKNGLKKDADKK</sequence>
<comment type="similarity">
    <text evidence="4">Belongs to the AdoMet synthase family.</text>
</comment>
<dbReference type="UniPathway" id="UPA00315">
    <property type="reaction ID" value="UER00080"/>
</dbReference>
<comment type="pathway">
    <text evidence="3">Amino-acid biosynthesis; S-adenosyl-L-methionine biosynthesis; S-adenosyl-L-methionine from L-methionine: step 1/1.</text>
</comment>
<dbReference type="EMBL" id="SNRW01020823">
    <property type="protein sequence ID" value="KAA6365107.1"/>
    <property type="molecule type" value="Genomic_DNA"/>
</dbReference>
<gene>
    <name evidence="14" type="ORF">EZS28_039366</name>
</gene>
<dbReference type="GO" id="GO:0006556">
    <property type="term" value="P:S-adenosylmethionine biosynthetic process"/>
    <property type="evidence" value="ECO:0007669"/>
    <property type="project" value="UniProtKB-UniPathway"/>
</dbReference>
<evidence type="ECO:0000256" key="12">
    <source>
        <dbReference type="ARBA" id="ARBA00022958"/>
    </source>
</evidence>
<dbReference type="GO" id="GO:0006730">
    <property type="term" value="P:one-carbon metabolic process"/>
    <property type="evidence" value="ECO:0007669"/>
    <property type="project" value="UniProtKB-KW"/>
</dbReference>
<dbReference type="GO" id="GO:0004478">
    <property type="term" value="F:methionine adenosyltransferase activity"/>
    <property type="evidence" value="ECO:0007669"/>
    <property type="project" value="UniProtKB-EC"/>
</dbReference>
<evidence type="ECO:0000256" key="11">
    <source>
        <dbReference type="ARBA" id="ARBA00022842"/>
    </source>
</evidence>
<protein>
    <recommendedName>
        <fullName evidence="5">methionine adenosyltransferase</fullName>
        <ecNumber evidence="5">2.5.1.6</ecNumber>
    </recommendedName>
</protein>
<comment type="caution">
    <text evidence="14">The sequence shown here is derived from an EMBL/GenBank/DDBJ whole genome shotgun (WGS) entry which is preliminary data.</text>
</comment>
<dbReference type="GO" id="GO:0005524">
    <property type="term" value="F:ATP binding"/>
    <property type="evidence" value="ECO:0007669"/>
    <property type="project" value="UniProtKB-KW"/>
</dbReference>
<comment type="cofactor">
    <cofactor evidence="1">
        <name>Mg(2+)</name>
        <dbReference type="ChEBI" id="CHEBI:18420"/>
    </cofactor>
</comment>
<dbReference type="PROSITE" id="PS00377">
    <property type="entry name" value="ADOMET_SYNTHASE_2"/>
    <property type="match status" value="1"/>
</dbReference>
<evidence type="ECO:0000313" key="14">
    <source>
        <dbReference type="EMBL" id="KAA6365107.1"/>
    </source>
</evidence>
<dbReference type="EC" id="2.5.1.6" evidence="5"/>